<dbReference type="PANTHER" id="PTHR30472">
    <property type="entry name" value="FERRIC ENTEROBACTIN TRANSPORT SYSTEM PERMEASE PROTEIN"/>
    <property type="match status" value="1"/>
</dbReference>
<comment type="caution">
    <text evidence="9">The sequence shown here is derived from an EMBL/GenBank/DDBJ whole genome shotgun (WGS) entry which is preliminary data.</text>
</comment>
<evidence type="ECO:0000256" key="6">
    <source>
        <dbReference type="ARBA" id="ARBA00022989"/>
    </source>
</evidence>
<feature type="transmembrane region" description="Helical" evidence="8">
    <location>
        <begin position="206"/>
        <end position="226"/>
    </location>
</feature>
<evidence type="ECO:0000313" key="9">
    <source>
        <dbReference type="EMBL" id="KFE68927.1"/>
    </source>
</evidence>
<accession>A0A085WML4</accession>
<reference evidence="9 10" key="1">
    <citation type="submission" date="2014-04" db="EMBL/GenBank/DDBJ databases">
        <title>Genome assembly of Hyalangium minutum DSM 14724.</title>
        <authorList>
            <person name="Sharma G."/>
            <person name="Subramanian S."/>
        </authorList>
    </citation>
    <scope>NUCLEOTIDE SEQUENCE [LARGE SCALE GENOMIC DNA]</scope>
    <source>
        <strain evidence="9 10">DSM 14724</strain>
    </source>
</reference>
<organism evidence="9 10">
    <name type="scientific">Hyalangium minutum</name>
    <dbReference type="NCBI Taxonomy" id="394096"/>
    <lineage>
        <taxon>Bacteria</taxon>
        <taxon>Pseudomonadati</taxon>
        <taxon>Myxococcota</taxon>
        <taxon>Myxococcia</taxon>
        <taxon>Myxococcales</taxon>
        <taxon>Cystobacterineae</taxon>
        <taxon>Archangiaceae</taxon>
        <taxon>Hyalangium</taxon>
    </lineage>
</organism>
<dbReference type="AlphaFoldDB" id="A0A085WML4"/>
<dbReference type="RefSeq" id="WP_083968266.1">
    <property type="nucleotide sequence ID" value="NZ_JMCB01000005.1"/>
</dbReference>
<keyword evidence="5 8" id="KW-0812">Transmembrane</keyword>
<keyword evidence="3" id="KW-0813">Transport</keyword>
<evidence type="ECO:0000256" key="3">
    <source>
        <dbReference type="ARBA" id="ARBA00022448"/>
    </source>
</evidence>
<dbReference type="FunFam" id="1.10.3470.10:FF:000001">
    <property type="entry name" value="Vitamin B12 ABC transporter permease BtuC"/>
    <property type="match status" value="1"/>
</dbReference>
<dbReference type="Pfam" id="PF01032">
    <property type="entry name" value="FecCD"/>
    <property type="match status" value="1"/>
</dbReference>
<feature type="transmembrane region" description="Helical" evidence="8">
    <location>
        <begin position="293"/>
        <end position="312"/>
    </location>
</feature>
<evidence type="ECO:0000313" key="10">
    <source>
        <dbReference type="Proteomes" id="UP000028725"/>
    </source>
</evidence>
<dbReference type="Proteomes" id="UP000028725">
    <property type="component" value="Unassembled WGS sequence"/>
</dbReference>
<dbReference type="GO" id="GO:0022857">
    <property type="term" value="F:transmembrane transporter activity"/>
    <property type="evidence" value="ECO:0007669"/>
    <property type="project" value="InterPro"/>
</dbReference>
<dbReference type="CDD" id="cd06550">
    <property type="entry name" value="TM_ABC_iron-siderophores_like"/>
    <property type="match status" value="1"/>
</dbReference>
<evidence type="ECO:0000256" key="2">
    <source>
        <dbReference type="ARBA" id="ARBA00007935"/>
    </source>
</evidence>
<dbReference type="OrthoDB" id="9782305at2"/>
<feature type="transmembrane region" description="Helical" evidence="8">
    <location>
        <begin position="253"/>
        <end position="281"/>
    </location>
</feature>
<keyword evidence="10" id="KW-1185">Reference proteome</keyword>
<protein>
    <submittedName>
        <fullName evidence="9">Vitamin B12 ABC transporter, permease component BtuC</fullName>
    </submittedName>
</protein>
<feature type="transmembrane region" description="Helical" evidence="8">
    <location>
        <begin position="64"/>
        <end position="81"/>
    </location>
</feature>
<dbReference type="GO" id="GO:0005886">
    <property type="term" value="C:plasma membrane"/>
    <property type="evidence" value="ECO:0007669"/>
    <property type="project" value="UniProtKB-SubCell"/>
</dbReference>
<evidence type="ECO:0000256" key="8">
    <source>
        <dbReference type="SAM" id="Phobius"/>
    </source>
</evidence>
<feature type="transmembrane region" description="Helical" evidence="8">
    <location>
        <begin position="324"/>
        <end position="343"/>
    </location>
</feature>
<dbReference type="InterPro" id="IPR000522">
    <property type="entry name" value="ABC_transptr_permease_BtuC"/>
</dbReference>
<dbReference type="Gene3D" id="1.10.3470.10">
    <property type="entry name" value="ABC transporter involved in vitamin B12 uptake, BtuC"/>
    <property type="match status" value="1"/>
</dbReference>
<dbReference type="EMBL" id="JMCB01000005">
    <property type="protein sequence ID" value="KFE68927.1"/>
    <property type="molecule type" value="Genomic_DNA"/>
</dbReference>
<keyword evidence="7 8" id="KW-0472">Membrane</keyword>
<evidence type="ECO:0000256" key="7">
    <source>
        <dbReference type="ARBA" id="ARBA00023136"/>
    </source>
</evidence>
<feature type="transmembrane region" description="Helical" evidence="8">
    <location>
        <begin position="93"/>
        <end position="114"/>
    </location>
</feature>
<comment type="subcellular location">
    <subcellularLocation>
        <location evidence="1">Cell membrane</location>
        <topology evidence="1">Multi-pass membrane protein</topology>
    </subcellularLocation>
</comment>
<keyword evidence="4" id="KW-1003">Cell membrane</keyword>
<comment type="similarity">
    <text evidence="2">Belongs to the binding-protein-dependent transport system permease family. FecCD subfamily.</text>
</comment>
<evidence type="ECO:0000256" key="5">
    <source>
        <dbReference type="ARBA" id="ARBA00022692"/>
    </source>
</evidence>
<gene>
    <name evidence="9" type="ORF">DB31_6829</name>
</gene>
<dbReference type="PANTHER" id="PTHR30472:SF25">
    <property type="entry name" value="ABC TRANSPORTER PERMEASE PROTEIN MJ0876-RELATED"/>
    <property type="match status" value="1"/>
</dbReference>
<dbReference type="SUPFAM" id="SSF81345">
    <property type="entry name" value="ABC transporter involved in vitamin B12 uptake, BtuC"/>
    <property type="match status" value="1"/>
</dbReference>
<feature type="transmembrane region" description="Helical" evidence="8">
    <location>
        <begin position="134"/>
        <end position="151"/>
    </location>
</feature>
<sequence>MTRQGRRLSASRVLGLGAAGLVLLAVAFAIAVRFGEQPISLSAALGDPQSSDAVIFWSLRLPRALLGIIVGAGLAASGTTLQGLLRNPLADPFVLGVSGGAALGATLALALGLATVGQVAPGLFGGLSRLSGPALLAFAGAGGSVLFVLAASRGHSSRAPYAALLTGVVFNAFASAAITLIKTLSAPDRLGEILYWLAGSLGYERGATLGLAALLQLAAIAVMVALSGRLNLMMLGDEDAAALGVPVARTRRLLLLATSASVAGAVALTGLIGFVGLIVPHVLRLAFGPDQRLLVPLSALGGAAFLVLADVLARVSFAFFGNELPVGVITALLGGPLFIALLYRRGGAPRAEGRG</sequence>
<feature type="transmembrane region" description="Helical" evidence="8">
    <location>
        <begin position="163"/>
        <end position="186"/>
    </location>
</feature>
<name>A0A085WML4_9BACT</name>
<dbReference type="InterPro" id="IPR037294">
    <property type="entry name" value="ABC_BtuC-like"/>
</dbReference>
<proteinExistence type="inferred from homology"/>
<dbReference type="STRING" id="394096.DB31_6829"/>
<evidence type="ECO:0000256" key="4">
    <source>
        <dbReference type="ARBA" id="ARBA00022475"/>
    </source>
</evidence>
<keyword evidence="6 8" id="KW-1133">Transmembrane helix</keyword>
<dbReference type="PATRIC" id="fig|394096.3.peg.2873"/>
<evidence type="ECO:0000256" key="1">
    <source>
        <dbReference type="ARBA" id="ARBA00004651"/>
    </source>
</evidence>